<sequence length="760" mass="86820">MYRFQVIAQTKAGYSIGIVGSTPELGLWDFNKAVRLTTNSAGYPLWWADIKIPSSSVPQDRQTIEYKYILIAPNGWVEWEGWGTNRWLPIESDYHESTIIVDDSSFGNIPPYPYGYFKESVPKIPLTKGESGLKIVVIGSSVALGCSAWLLKGWAGHLEETLHQKYGHQLVNLSELGANVSTTIDRFPLVVAPQQPDIVIIALSLGNEGLAYCPPSQRRAVQRRFESGLQQLIKMTKELGAIPILGGLYPHGDYKYEHNWLLKDTHKRMVNWDVPVLDWLGAVDDSMGRWKPGTSFDLAHPNGFGHQLMYEAINLSIFDIDKDKLTKEKELLIQKQELPIYRDNWGFHLFTCKEEKSLRIINTSKHTYTIAPYWEELQTAIQSKAGLMSGIYIAKNPPAGTLPFFAVKEDGTIETTIDIPPETDIEYSPTFHLFAPKVSQVLFYDGNLGLLKESDSALRVINESNNEYNIHPMWKEVRKALKEMPPGVYDDPLNPDAPFTTMMISKDGLESRVKVLPKSSVLFQYKCKLSDISRVAILPLGDRCAARMLLYKMQYDGPAFPFDLTRTTNLGDVADIILNNFSDMWNPNLLHYNAEEKRIYHRKWSGLSFAHEVEDDEDPVNNMFPIYERMRTRYTARSERFQYTLKNCDEVLFIRTGGTNRDYLLDLVNKLEEKCQGKPFRILLISLQSSEEFADIPHVIHYDLEFNPDKMYADLGYWMYCTEIMRGMLESLGVSSKNLFWCPPNPPKDNRKVLETVVIG</sequence>
<dbReference type="CDD" id="cd00229">
    <property type="entry name" value="SGNH_hydrolase"/>
    <property type="match status" value="1"/>
</dbReference>
<organism evidence="2 3">
    <name type="scientific">Limnofasciculus baicalensis BBK-W-15</name>
    <dbReference type="NCBI Taxonomy" id="2699891"/>
    <lineage>
        <taxon>Bacteria</taxon>
        <taxon>Bacillati</taxon>
        <taxon>Cyanobacteriota</taxon>
        <taxon>Cyanophyceae</taxon>
        <taxon>Coleofasciculales</taxon>
        <taxon>Coleofasciculaceae</taxon>
        <taxon>Limnofasciculus</taxon>
        <taxon>Limnofasciculus baicalensis</taxon>
    </lineage>
</organism>
<dbReference type="InterPro" id="IPR013783">
    <property type="entry name" value="Ig-like_fold"/>
</dbReference>
<dbReference type="CDD" id="cd05467">
    <property type="entry name" value="CBM20"/>
    <property type="match status" value="1"/>
</dbReference>
<proteinExistence type="predicted"/>
<dbReference type="InterPro" id="IPR013784">
    <property type="entry name" value="Carb-bd-like_fold"/>
</dbReference>
<dbReference type="SMART" id="SM01065">
    <property type="entry name" value="CBM_2"/>
    <property type="match status" value="1"/>
</dbReference>
<dbReference type="PANTHER" id="PTHR30383:SF5">
    <property type="entry name" value="SGNH HYDROLASE-TYPE ESTERASE DOMAIN-CONTAINING PROTEIN"/>
    <property type="match status" value="1"/>
</dbReference>
<feature type="domain" description="CBM20" evidence="1">
    <location>
        <begin position="1"/>
        <end position="108"/>
    </location>
</feature>
<accession>A0AAE3GT05</accession>
<evidence type="ECO:0000313" key="2">
    <source>
        <dbReference type="EMBL" id="MCP2730205.1"/>
    </source>
</evidence>
<evidence type="ECO:0000259" key="1">
    <source>
        <dbReference type="PROSITE" id="PS51166"/>
    </source>
</evidence>
<dbReference type="AlphaFoldDB" id="A0AAE3GT05"/>
<dbReference type="Gene3D" id="3.40.50.1110">
    <property type="entry name" value="SGNH hydrolase"/>
    <property type="match status" value="1"/>
</dbReference>
<dbReference type="RefSeq" id="WP_254012969.1">
    <property type="nucleotide sequence ID" value="NZ_JAMZMM010000177.1"/>
</dbReference>
<dbReference type="PROSITE" id="PS51166">
    <property type="entry name" value="CBM20"/>
    <property type="match status" value="1"/>
</dbReference>
<keyword evidence="3" id="KW-1185">Reference proteome</keyword>
<protein>
    <submittedName>
        <fullName evidence="2">DUF1796 family putative cysteine peptidase</fullName>
    </submittedName>
</protein>
<evidence type="ECO:0000313" key="3">
    <source>
        <dbReference type="Proteomes" id="UP001204953"/>
    </source>
</evidence>
<dbReference type="Pfam" id="PF08795">
    <property type="entry name" value="DUF1796"/>
    <property type="match status" value="1"/>
</dbReference>
<name>A0AAE3GT05_9CYAN</name>
<dbReference type="Proteomes" id="UP001204953">
    <property type="component" value="Unassembled WGS sequence"/>
</dbReference>
<dbReference type="InterPro" id="IPR014903">
    <property type="entry name" value="DUF1796"/>
</dbReference>
<gene>
    <name evidence="2" type="ORF">NJ959_17375</name>
</gene>
<dbReference type="SUPFAM" id="SSF52266">
    <property type="entry name" value="SGNH hydrolase"/>
    <property type="match status" value="1"/>
</dbReference>
<dbReference type="InterPro" id="IPR051532">
    <property type="entry name" value="Ester_Hydrolysis_Enzymes"/>
</dbReference>
<dbReference type="Pfam" id="PF13472">
    <property type="entry name" value="Lipase_GDSL_2"/>
    <property type="match status" value="1"/>
</dbReference>
<dbReference type="InterPro" id="IPR013830">
    <property type="entry name" value="SGNH_hydro"/>
</dbReference>
<comment type="caution">
    <text evidence="2">The sequence shown here is derived from an EMBL/GenBank/DDBJ whole genome shotgun (WGS) entry which is preliminary data.</text>
</comment>
<dbReference type="PANTHER" id="PTHR30383">
    <property type="entry name" value="THIOESTERASE 1/PROTEASE 1/LYSOPHOSPHOLIPASE L1"/>
    <property type="match status" value="1"/>
</dbReference>
<dbReference type="InterPro" id="IPR036514">
    <property type="entry name" value="SGNH_hydro_sf"/>
</dbReference>
<dbReference type="SUPFAM" id="SSF49452">
    <property type="entry name" value="Starch-binding domain-like"/>
    <property type="match status" value="1"/>
</dbReference>
<dbReference type="EMBL" id="JAMZMM010000177">
    <property type="protein sequence ID" value="MCP2730205.1"/>
    <property type="molecule type" value="Genomic_DNA"/>
</dbReference>
<dbReference type="GO" id="GO:2001070">
    <property type="term" value="F:starch binding"/>
    <property type="evidence" value="ECO:0007669"/>
    <property type="project" value="InterPro"/>
</dbReference>
<dbReference type="GO" id="GO:0004622">
    <property type="term" value="F:phosphatidylcholine lysophospholipase activity"/>
    <property type="evidence" value="ECO:0007669"/>
    <property type="project" value="TreeGrafter"/>
</dbReference>
<reference evidence="2" key="1">
    <citation type="submission" date="2022-06" db="EMBL/GenBank/DDBJ databases">
        <title>New cyanobacteria of genus Symplocastrum in benthos of Lake Baikal.</title>
        <authorList>
            <person name="Sorokovikova E."/>
            <person name="Tikhonova I."/>
            <person name="Krasnopeev A."/>
            <person name="Evseev P."/>
            <person name="Gladkikh A."/>
            <person name="Belykh O."/>
        </authorList>
    </citation>
    <scope>NUCLEOTIDE SEQUENCE</scope>
    <source>
        <strain evidence="2">BBK-W-15</strain>
    </source>
</reference>
<dbReference type="InterPro" id="IPR002044">
    <property type="entry name" value="CBM20"/>
</dbReference>
<dbReference type="Pfam" id="PF00686">
    <property type="entry name" value="CBM_20"/>
    <property type="match status" value="1"/>
</dbReference>
<dbReference type="Gene3D" id="2.60.40.10">
    <property type="entry name" value="Immunoglobulins"/>
    <property type="match status" value="1"/>
</dbReference>